<dbReference type="InterPro" id="IPR052894">
    <property type="entry name" value="AsmA-related"/>
</dbReference>
<evidence type="ECO:0000313" key="3">
    <source>
        <dbReference type="EMBL" id="HHS62961.1"/>
    </source>
</evidence>
<dbReference type="GO" id="GO:0005886">
    <property type="term" value="C:plasma membrane"/>
    <property type="evidence" value="ECO:0007669"/>
    <property type="project" value="TreeGrafter"/>
</dbReference>
<reference evidence="3" key="1">
    <citation type="journal article" date="2020" name="mSystems">
        <title>Genome- and Community-Level Interaction Insights into Carbon Utilization and Element Cycling Functions of Hydrothermarchaeota in Hydrothermal Sediment.</title>
        <authorList>
            <person name="Zhou Z."/>
            <person name="Liu Y."/>
            <person name="Xu W."/>
            <person name="Pan J."/>
            <person name="Luo Z.H."/>
            <person name="Li M."/>
        </authorList>
    </citation>
    <scope>NUCLEOTIDE SEQUENCE [LARGE SCALE GENOMIC DNA]</scope>
    <source>
        <strain evidence="3">SpSt-783</strain>
    </source>
</reference>
<name>A0A7C6EHI3_UNCW3</name>
<dbReference type="Pfam" id="PF05359">
    <property type="entry name" value="DUF748"/>
    <property type="match status" value="1"/>
</dbReference>
<dbReference type="PANTHER" id="PTHR30441:SF4">
    <property type="entry name" value="PROTEIN ASMA"/>
    <property type="match status" value="1"/>
</dbReference>
<protein>
    <submittedName>
        <fullName evidence="3">AsmA family protein</fullName>
    </submittedName>
</protein>
<dbReference type="AlphaFoldDB" id="A0A7C6EHI3"/>
<dbReference type="PANTHER" id="PTHR30441">
    <property type="entry name" value="DUF748 DOMAIN-CONTAINING PROTEIN"/>
    <property type="match status" value="1"/>
</dbReference>
<dbReference type="Pfam" id="PF05170">
    <property type="entry name" value="AsmA"/>
    <property type="match status" value="1"/>
</dbReference>
<comment type="caution">
    <text evidence="3">The sequence shown here is derived from an EMBL/GenBank/DDBJ whole genome shotgun (WGS) entry which is preliminary data.</text>
</comment>
<feature type="transmembrane region" description="Helical" evidence="1">
    <location>
        <begin position="7"/>
        <end position="26"/>
    </location>
</feature>
<keyword evidence="1" id="KW-0812">Transmembrane</keyword>
<dbReference type="InterPro" id="IPR008023">
    <property type="entry name" value="DUF748"/>
</dbReference>
<proteinExistence type="predicted"/>
<organism evidence="3">
    <name type="scientific">candidate division WOR-3 bacterium</name>
    <dbReference type="NCBI Taxonomy" id="2052148"/>
    <lineage>
        <taxon>Bacteria</taxon>
        <taxon>Bacteria division WOR-3</taxon>
    </lineage>
</organism>
<dbReference type="InterPro" id="IPR007844">
    <property type="entry name" value="AsmA"/>
</dbReference>
<gene>
    <name evidence="3" type="ORF">ENV70_05050</name>
</gene>
<evidence type="ECO:0000259" key="2">
    <source>
        <dbReference type="Pfam" id="PF05170"/>
    </source>
</evidence>
<dbReference type="GO" id="GO:0090313">
    <property type="term" value="P:regulation of protein targeting to membrane"/>
    <property type="evidence" value="ECO:0007669"/>
    <property type="project" value="TreeGrafter"/>
</dbReference>
<dbReference type="EMBL" id="DTHJ01000106">
    <property type="protein sequence ID" value="HHS62961.1"/>
    <property type="molecule type" value="Genomic_DNA"/>
</dbReference>
<keyword evidence="1" id="KW-1133">Transmembrane helix</keyword>
<accession>A0A7C6EHI3</accession>
<feature type="domain" description="AsmA" evidence="2">
    <location>
        <begin position="487"/>
        <end position="652"/>
    </location>
</feature>
<evidence type="ECO:0000256" key="1">
    <source>
        <dbReference type="SAM" id="Phobius"/>
    </source>
</evidence>
<sequence>MKRLLKILGIIVGVLILIGIIGYIAISSFLTPSNLRGIVEKMASQALNYPVEVGGVSLKLGFKIAIGIDKVSLKNPQGFTDRKMADIENIRLNLKLFPLLFKRQIVVNSITIKGAEINIERNKDNYYNIVLPKVEKTKEPAFAISIDKIEISKTNLNYSDAITKNELKLKEINQRIYFKQNRVLINGTQTLDIAKTREFPALSAKIENDIEYDTLTKNINIKELKAEYGTIKIKTNGTIEKSELLNLNVNLIISDLTKISEFIPEKSRPSKLSGSIRADATILGTTKEPKVNGKCELINIIVKPAGFNQEVQKINGSFGFDLNSIKNIIIQGMFGTSRFDITGGVSNLKNPLLDLVVKISLNLKDIETISNQTSGMKASGSANINIAIKGNAEKPNYFGDYTISDATVDGIGLVKPITNLRVKGTLQNDGAKISECSGHIGRSDFSFSGYVSNFNKPVIQINNNSNLIDLDELFPKTKTEKKTEQKGIPVTIQGNVKINRLTGMDMEFKNITTSFKYENGIIDIKDCNAETFDGRVGFDFYYNTNSPEPYRINTRMTNINIQKFFKRFLKFENLQGTISGVNNFQGRGFEQKQVIANLTASGNVKLTNGVFNNFEFLNKLCDWLGLKDKKTIPVNDLVCSFKIENGRTNIEDWSMASGIGNFLVNGSIKLDGVINLVITLTLNKKESDLLKGYHSDWLLYYDPQGRATIDIIATGRLFSPQFRLDTNKIKERLKGKIKDEYNKKKNELEKKLKDPFKK</sequence>
<keyword evidence="1" id="KW-0472">Membrane</keyword>